<name>A0ABZ1Z642_9NOCA</name>
<proteinExistence type="predicted"/>
<dbReference type="Proteomes" id="UP001432062">
    <property type="component" value="Chromosome"/>
</dbReference>
<keyword evidence="1" id="KW-0812">Transmembrane</keyword>
<reference evidence="2" key="1">
    <citation type="submission" date="2022-10" db="EMBL/GenBank/DDBJ databases">
        <title>The complete genomes of actinobacterial strains from the NBC collection.</title>
        <authorList>
            <person name="Joergensen T.S."/>
            <person name="Alvarez Arevalo M."/>
            <person name="Sterndorff E.B."/>
            <person name="Faurdal D."/>
            <person name="Vuksanovic O."/>
            <person name="Mourched A.-S."/>
            <person name="Charusanti P."/>
            <person name="Shaw S."/>
            <person name="Blin K."/>
            <person name="Weber T."/>
        </authorList>
    </citation>
    <scope>NUCLEOTIDE SEQUENCE</scope>
    <source>
        <strain evidence="2">NBC_01482</strain>
    </source>
</reference>
<feature type="transmembrane region" description="Helical" evidence="1">
    <location>
        <begin position="50"/>
        <end position="70"/>
    </location>
</feature>
<dbReference type="EMBL" id="CP109441">
    <property type="protein sequence ID" value="WUV49856.1"/>
    <property type="molecule type" value="Genomic_DNA"/>
</dbReference>
<keyword evidence="1" id="KW-1133">Transmembrane helix</keyword>
<evidence type="ECO:0000313" key="3">
    <source>
        <dbReference type="Proteomes" id="UP001432062"/>
    </source>
</evidence>
<protein>
    <submittedName>
        <fullName evidence="2">Uncharacterized protein</fullName>
    </submittedName>
</protein>
<keyword evidence="3" id="KW-1185">Reference proteome</keyword>
<evidence type="ECO:0000313" key="2">
    <source>
        <dbReference type="EMBL" id="WUV49856.1"/>
    </source>
</evidence>
<feature type="transmembrane region" description="Helical" evidence="1">
    <location>
        <begin position="146"/>
        <end position="165"/>
    </location>
</feature>
<accession>A0ABZ1Z642</accession>
<keyword evidence="1" id="KW-0472">Membrane</keyword>
<feature type="transmembrane region" description="Helical" evidence="1">
    <location>
        <begin position="12"/>
        <end position="38"/>
    </location>
</feature>
<feature type="transmembrane region" description="Helical" evidence="1">
    <location>
        <begin position="82"/>
        <end position="102"/>
    </location>
</feature>
<evidence type="ECO:0000256" key="1">
    <source>
        <dbReference type="SAM" id="Phobius"/>
    </source>
</evidence>
<gene>
    <name evidence="2" type="ORF">OG563_17690</name>
</gene>
<dbReference type="RefSeq" id="WP_329414473.1">
    <property type="nucleotide sequence ID" value="NZ_CP109441.1"/>
</dbReference>
<organism evidence="2 3">
    <name type="scientific">Nocardia vinacea</name>
    <dbReference type="NCBI Taxonomy" id="96468"/>
    <lineage>
        <taxon>Bacteria</taxon>
        <taxon>Bacillati</taxon>
        <taxon>Actinomycetota</taxon>
        <taxon>Actinomycetes</taxon>
        <taxon>Mycobacteriales</taxon>
        <taxon>Nocardiaceae</taxon>
        <taxon>Nocardia</taxon>
    </lineage>
</organism>
<sequence length="182" mass="19445">MLYRSGDRSPSGVVAQIGAAIAVLYGLGSLLGGTLLVVDFIDNRSRFDNSLVIFTTLGAALMALALIFGGIQLWRQDETGRYTLIVASGLSLAIGIVGLAVSLTDYEFGLGIFWWSTADHPIWVPPFFGLVGQMTALIQENLLRTAINLIPPLLILLLCGNRFAARWTAAGPAHPAHHALTS</sequence>